<evidence type="ECO:0000313" key="3">
    <source>
        <dbReference type="Proteomes" id="UP000238375"/>
    </source>
</evidence>
<name>A0A2T0S301_9BACT</name>
<dbReference type="InterPro" id="IPR002559">
    <property type="entry name" value="Transposase_11"/>
</dbReference>
<evidence type="ECO:0000259" key="1">
    <source>
        <dbReference type="Pfam" id="PF01609"/>
    </source>
</evidence>
<dbReference type="NCBIfam" id="NF033520">
    <property type="entry name" value="transpos_IS982"/>
    <property type="match status" value="1"/>
</dbReference>
<dbReference type="GO" id="GO:0003677">
    <property type="term" value="F:DNA binding"/>
    <property type="evidence" value="ECO:0007669"/>
    <property type="project" value="InterPro"/>
</dbReference>
<protein>
    <submittedName>
        <fullName evidence="2">DDE family transposase</fullName>
    </submittedName>
</protein>
<sequence>MTHKAYRGYNEAKKEYFYGFKIQLLITADGLPVDYYVTAGSFHDATALQAMHLDLPAGSIVYGDSGYTDYEQEDLYAECEQITLSVHRRKNSRRKDETWERYLKKRTRKPIETVISAIESRFPRKIHAVTAQGFLLKVFLFILADAVNKCLA</sequence>
<organism evidence="2 3">
    <name type="scientific">Spirosoma oryzae</name>
    <dbReference type="NCBI Taxonomy" id="1469603"/>
    <lineage>
        <taxon>Bacteria</taxon>
        <taxon>Pseudomonadati</taxon>
        <taxon>Bacteroidota</taxon>
        <taxon>Cytophagia</taxon>
        <taxon>Cytophagales</taxon>
        <taxon>Cytophagaceae</taxon>
        <taxon>Spirosoma</taxon>
    </lineage>
</organism>
<gene>
    <name evidence="2" type="ORF">CLV58_13113</name>
</gene>
<dbReference type="Proteomes" id="UP000238375">
    <property type="component" value="Unassembled WGS sequence"/>
</dbReference>
<proteinExistence type="predicted"/>
<accession>A0A2T0S301</accession>
<feature type="domain" description="Transposase IS4-like" evidence="1">
    <location>
        <begin position="4"/>
        <end position="124"/>
    </location>
</feature>
<dbReference type="GO" id="GO:0006313">
    <property type="term" value="P:DNA transposition"/>
    <property type="evidence" value="ECO:0007669"/>
    <property type="project" value="InterPro"/>
</dbReference>
<dbReference type="GO" id="GO:0004803">
    <property type="term" value="F:transposase activity"/>
    <property type="evidence" value="ECO:0007669"/>
    <property type="project" value="InterPro"/>
</dbReference>
<evidence type="ECO:0000313" key="2">
    <source>
        <dbReference type="EMBL" id="PRY27795.1"/>
    </source>
</evidence>
<keyword evidence="3" id="KW-1185">Reference proteome</keyword>
<comment type="caution">
    <text evidence="2">The sequence shown here is derived from an EMBL/GenBank/DDBJ whole genome shotgun (WGS) entry which is preliminary data.</text>
</comment>
<dbReference type="Pfam" id="PF01609">
    <property type="entry name" value="DDE_Tnp_1"/>
    <property type="match status" value="1"/>
</dbReference>
<dbReference type="EMBL" id="PVTE01000031">
    <property type="protein sequence ID" value="PRY27795.1"/>
    <property type="molecule type" value="Genomic_DNA"/>
</dbReference>
<reference evidence="2 3" key="1">
    <citation type="submission" date="2018-03" db="EMBL/GenBank/DDBJ databases">
        <title>Genomic Encyclopedia of Archaeal and Bacterial Type Strains, Phase II (KMG-II): from individual species to whole genera.</title>
        <authorList>
            <person name="Goeker M."/>
        </authorList>
    </citation>
    <scope>NUCLEOTIDE SEQUENCE [LARGE SCALE GENOMIC DNA]</scope>
    <source>
        <strain evidence="2 3">DSM 28354</strain>
    </source>
</reference>
<dbReference type="AlphaFoldDB" id="A0A2T0S301"/>